<dbReference type="PANTHER" id="PTHR19446">
    <property type="entry name" value="REVERSE TRANSCRIPTASES"/>
    <property type="match status" value="1"/>
</dbReference>
<comment type="caution">
    <text evidence="3">The sequence shown here is derived from an EMBL/GenBank/DDBJ whole genome shotgun (WGS) entry which is preliminary data.</text>
</comment>
<evidence type="ECO:0000256" key="1">
    <source>
        <dbReference type="SAM" id="Coils"/>
    </source>
</evidence>
<evidence type="ECO:0000313" key="4">
    <source>
        <dbReference type="Proteomes" id="UP000823941"/>
    </source>
</evidence>
<feature type="domain" description="Reverse transcriptase" evidence="2">
    <location>
        <begin position="397"/>
        <end position="656"/>
    </location>
</feature>
<proteinExistence type="predicted"/>
<dbReference type="SUPFAM" id="SSF56672">
    <property type="entry name" value="DNA/RNA polymerases"/>
    <property type="match status" value="1"/>
</dbReference>
<dbReference type="Gene3D" id="3.30.70.270">
    <property type="match status" value="1"/>
</dbReference>
<dbReference type="EMBL" id="JAHIBW010000014">
    <property type="protein sequence ID" value="KAG7304909.1"/>
    <property type="molecule type" value="Genomic_DNA"/>
</dbReference>
<organism evidence="3 4">
    <name type="scientific">Plutella xylostella</name>
    <name type="common">Diamondback moth</name>
    <name type="synonym">Plutella maculipennis</name>
    <dbReference type="NCBI Taxonomy" id="51655"/>
    <lineage>
        <taxon>Eukaryota</taxon>
        <taxon>Metazoa</taxon>
        <taxon>Ecdysozoa</taxon>
        <taxon>Arthropoda</taxon>
        <taxon>Hexapoda</taxon>
        <taxon>Insecta</taxon>
        <taxon>Pterygota</taxon>
        <taxon>Neoptera</taxon>
        <taxon>Endopterygota</taxon>
        <taxon>Lepidoptera</taxon>
        <taxon>Glossata</taxon>
        <taxon>Ditrysia</taxon>
        <taxon>Yponomeutoidea</taxon>
        <taxon>Plutellidae</taxon>
        <taxon>Plutella</taxon>
    </lineage>
</organism>
<dbReference type="InterPro" id="IPR000477">
    <property type="entry name" value="RT_dom"/>
</dbReference>
<dbReference type="Proteomes" id="UP000823941">
    <property type="component" value="Chromosome 14"/>
</dbReference>
<reference evidence="3 4" key="1">
    <citation type="submission" date="2021-06" db="EMBL/GenBank/DDBJ databases">
        <title>A haploid diamondback moth (Plutella xylostella L.) genome assembly resolves 31 chromosomes and identifies a diamide resistance mutation.</title>
        <authorList>
            <person name="Ward C.M."/>
            <person name="Perry K.D."/>
            <person name="Baker G."/>
            <person name="Powis K."/>
            <person name="Heckel D.G."/>
            <person name="Baxter S.W."/>
        </authorList>
    </citation>
    <scope>NUCLEOTIDE SEQUENCE [LARGE SCALE GENOMIC DNA]</scope>
    <source>
        <strain evidence="3 4">LV</strain>
        <tissue evidence="3">Single pupa</tissue>
    </source>
</reference>
<protein>
    <recommendedName>
        <fullName evidence="2">Reverse transcriptase domain-containing protein</fullName>
    </recommendedName>
</protein>
<accession>A0ABQ7QJC1</accession>
<dbReference type="SUPFAM" id="SSF56219">
    <property type="entry name" value="DNase I-like"/>
    <property type="match status" value="1"/>
</dbReference>
<dbReference type="Gene3D" id="3.60.10.10">
    <property type="entry name" value="Endonuclease/exonuclease/phosphatase"/>
    <property type="match status" value="1"/>
</dbReference>
<sequence>MICEDNEYVIMLGDFNGRVGVKRTGYESVLGTFGDVSVNENGESLLEVCMEKKLLVTNTLFCHKKIHMYTWQRGKDKSMIDFAIVDGRMKSEVVDTRVYRGNSVGTDHYLVICRIRGLFRGWRHWAPVSTTPLQRIRVETLRDECVKEKYLSNLKEKNSDMSAENMEEWDFEYVWDRMKRGLVDAATEVCGISKKKNDRKGNTYWWDDEVRMIVDAKKKAWLDILAAKASNCMSDEIERKESLFRNLKKRVKDIVKRKKQERKEMNDKRFSDNFRANVKMFWKFVRTARGKSEESNMNVVRDEDGCILNDETLVLKRWKEYFERLFECDVSEEASVSSTSDPSKDKESESEISMDEIMKAMKSMKVGKAAGYDRITMEMLRAGEGLVASLLWLFFNICWRRGQVPGDWCRAVIVPLYKGKASQQDCRNYRGISLLSIVGKLYAKVLIERVMKETEERIWDVPAGFRKGMGCTDQVFSMRMVAEKFLAKNQKVFCVFLYLEKAYDRVARNELWKTLSMFGLSGELIRALKSLYVTSSACVRINGVCTDWFGIHKGVRQGCVASPRLFNLYMDSCLQRLKEEECDLSMGELVIRCLLYADDQVLFASSAEELQNMVTIMNGSLKEKGMKVNVRKTKVMVFEREESRTTCELNIYGVSVEQVDEFVYLGSLFEE</sequence>
<evidence type="ECO:0000313" key="3">
    <source>
        <dbReference type="EMBL" id="KAG7304909.1"/>
    </source>
</evidence>
<dbReference type="PROSITE" id="PS50878">
    <property type="entry name" value="RT_POL"/>
    <property type="match status" value="1"/>
</dbReference>
<feature type="coiled-coil region" evidence="1">
    <location>
        <begin position="237"/>
        <end position="268"/>
    </location>
</feature>
<evidence type="ECO:0000259" key="2">
    <source>
        <dbReference type="PROSITE" id="PS50878"/>
    </source>
</evidence>
<dbReference type="InterPro" id="IPR043128">
    <property type="entry name" value="Rev_trsase/Diguanyl_cyclase"/>
</dbReference>
<dbReference type="CDD" id="cd01650">
    <property type="entry name" value="RT_nLTR_like"/>
    <property type="match status" value="1"/>
</dbReference>
<keyword evidence="4" id="KW-1185">Reference proteome</keyword>
<dbReference type="InterPro" id="IPR036691">
    <property type="entry name" value="Endo/exonu/phosph_ase_sf"/>
</dbReference>
<keyword evidence="1" id="KW-0175">Coiled coil</keyword>
<dbReference type="InterPro" id="IPR043502">
    <property type="entry name" value="DNA/RNA_pol_sf"/>
</dbReference>
<dbReference type="Pfam" id="PF00078">
    <property type="entry name" value="RVT_1"/>
    <property type="match status" value="1"/>
</dbReference>
<name>A0ABQ7QJC1_PLUXY</name>
<gene>
    <name evidence="3" type="ORF">JYU34_010305</name>
</gene>